<dbReference type="EMBL" id="KF900787">
    <property type="protein sequence ID" value="AIF06987.1"/>
    <property type="molecule type" value="Genomic_DNA"/>
</dbReference>
<feature type="region of interest" description="Disordered" evidence="1">
    <location>
        <begin position="1"/>
        <end position="20"/>
    </location>
</feature>
<proteinExistence type="predicted"/>
<feature type="compositionally biased region" description="Gly residues" evidence="1">
    <location>
        <begin position="1"/>
        <end position="13"/>
    </location>
</feature>
<feature type="compositionally biased region" description="Low complexity" evidence="1">
    <location>
        <begin position="55"/>
        <end position="65"/>
    </location>
</feature>
<protein>
    <submittedName>
        <fullName evidence="2">Uncharacterized protein</fullName>
    </submittedName>
</protein>
<feature type="region of interest" description="Disordered" evidence="1">
    <location>
        <begin position="25"/>
        <end position="107"/>
    </location>
</feature>
<organism evidence="2">
    <name type="scientific">uncultured marine group II/III euryarchaeote KM3_198_E02</name>
    <dbReference type="NCBI Taxonomy" id="1457973"/>
    <lineage>
        <taxon>Archaea</taxon>
        <taxon>Methanobacteriati</taxon>
        <taxon>Methanobacteriota</taxon>
        <taxon>environmental samples</taxon>
    </lineage>
</organism>
<evidence type="ECO:0000256" key="1">
    <source>
        <dbReference type="SAM" id="MobiDB-lite"/>
    </source>
</evidence>
<name>A0A075GXM2_9EURY</name>
<evidence type="ECO:0000313" key="2">
    <source>
        <dbReference type="EMBL" id="AIF06987.1"/>
    </source>
</evidence>
<reference evidence="2" key="1">
    <citation type="journal article" date="2014" name="Genome Biol. Evol.">
        <title>Pangenome evidence for extensive interdomain horizontal transfer affecting lineage core and shell genes in uncultured planktonic thaumarchaeota and euryarchaeota.</title>
        <authorList>
            <person name="Deschamps P."/>
            <person name="Zivanovic Y."/>
            <person name="Moreira D."/>
            <person name="Rodriguez-Valera F."/>
            <person name="Lopez-Garcia P."/>
        </authorList>
    </citation>
    <scope>NUCLEOTIDE SEQUENCE</scope>
</reference>
<dbReference type="AlphaFoldDB" id="A0A075GXM2"/>
<accession>A0A075GXM2</accession>
<sequence length="138" mass="14203">MFSGSEGGGGLGLGSIDERSNHRGSLSLRIAQLQGTPSLPVDPESPGIGTGGRSGISSSGESRGSIMPSRRFGPSRDNRQHMLESSGIGEASDALAHSSALTDSQPDSVRCILAPRLPADRSLETSPSILSRFISAEA</sequence>